<dbReference type="GO" id="GO:0003700">
    <property type="term" value="F:DNA-binding transcription factor activity"/>
    <property type="evidence" value="ECO:0007669"/>
    <property type="project" value="InterPro"/>
</dbReference>
<dbReference type="PRINTS" id="PR00404">
    <property type="entry name" value="MADSDOMAIN"/>
</dbReference>
<dbReference type="GO" id="GO:0000977">
    <property type="term" value="F:RNA polymerase II transcription regulatory region sequence-specific DNA binding"/>
    <property type="evidence" value="ECO:0007669"/>
    <property type="project" value="InterPro"/>
</dbReference>
<sequence>MDSPTNHGRKMVKGKIEIKRIDNPTSRQVTFSKRRKGLLKKAHELSVLCDAQVAAIVFSQKGKLYEYASSEVSNSSPREVFMLSLIADSMKKMMERCELHRREYFHEERLQKEQQVQDLKDEITIMVNSIELLQRHCRLVSDISIDNAISDSIYAYEGDNMHLRRLMGEDLDTCSVEELKEITIQIEKSLTIVRSRKAKLNEDEVGKLKAEIAGKRELLNERTRLHEMCFRLKSNLRKSENRFNLSSFQFEEKTLWMQSRNLESEKNASSSACENMHISNVETDLFIGLPRSRV</sequence>
<keyword evidence="2" id="KW-0805">Transcription regulation</keyword>
<dbReference type="PROSITE" id="PS51297">
    <property type="entry name" value="K_BOX"/>
    <property type="match status" value="1"/>
</dbReference>
<dbReference type="InterPro" id="IPR033896">
    <property type="entry name" value="MEF2-like_N"/>
</dbReference>
<evidence type="ECO:0000256" key="4">
    <source>
        <dbReference type="ARBA" id="ARBA00023163"/>
    </source>
</evidence>
<dbReference type="InterPro" id="IPR002100">
    <property type="entry name" value="TF_MADSbox"/>
</dbReference>
<dbReference type="InterPro" id="IPR050142">
    <property type="entry name" value="MADS-box/MEF2_TF"/>
</dbReference>
<comment type="caution">
    <text evidence="8">The sequence shown here is derived from an EMBL/GenBank/DDBJ whole genome shotgun (WGS) entry which is preliminary data.</text>
</comment>
<evidence type="ECO:0000256" key="3">
    <source>
        <dbReference type="ARBA" id="ARBA00023125"/>
    </source>
</evidence>
<accession>A0A8S9QIK4</accession>
<name>A0A8S9QIK4_BRACR</name>
<evidence type="ECO:0000256" key="2">
    <source>
        <dbReference type="ARBA" id="ARBA00023015"/>
    </source>
</evidence>
<evidence type="ECO:0008006" key="10">
    <source>
        <dbReference type="Google" id="ProtNLM"/>
    </source>
</evidence>
<dbReference type="Proteomes" id="UP000712600">
    <property type="component" value="Unassembled WGS sequence"/>
</dbReference>
<dbReference type="PROSITE" id="PS50066">
    <property type="entry name" value="MADS_BOX_2"/>
    <property type="match status" value="1"/>
</dbReference>
<dbReference type="InterPro" id="IPR036879">
    <property type="entry name" value="TF_MADSbox_sf"/>
</dbReference>
<proteinExistence type="predicted"/>
<evidence type="ECO:0000256" key="1">
    <source>
        <dbReference type="ARBA" id="ARBA00004123"/>
    </source>
</evidence>
<dbReference type="AlphaFoldDB" id="A0A8S9QIK4"/>
<dbReference type="Pfam" id="PF01486">
    <property type="entry name" value="K-box"/>
    <property type="match status" value="1"/>
</dbReference>
<dbReference type="SMART" id="SM00432">
    <property type="entry name" value="MADS"/>
    <property type="match status" value="1"/>
</dbReference>
<evidence type="ECO:0000256" key="5">
    <source>
        <dbReference type="ARBA" id="ARBA00023242"/>
    </source>
</evidence>
<feature type="domain" description="K-box" evidence="7">
    <location>
        <begin position="116"/>
        <end position="240"/>
    </location>
</feature>
<feature type="domain" description="MADS-box" evidence="6">
    <location>
        <begin position="11"/>
        <end position="71"/>
    </location>
</feature>
<dbReference type="GO" id="GO:0045944">
    <property type="term" value="P:positive regulation of transcription by RNA polymerase II"/>
    <property type="evidence" value="ECO:0007669"/>
    <property type="project" value="InterPro"/>
</dbReference>
<evidence type="ECO:0000259" key="6">
    <source>
        <dbReference type="PROSITE" id="PS50066"/>
    </source>
</evidence>
<dbReference type="EMBL" id="QGKX02001290">
    <property type="protein sequence ID" value="KAF3538498.1"/>
    <property type="molecule type" value="Genomic_DNA"/>
</dbReference>
<keyword evidence="3" id="KW-0238">DNA-binding</keyword>
<dbReference type="InterPro" id="IPR002487">
    <property type="entry name" value="TF_Kbox"/>
</dbReference>
<dbReference type="GO" id="GO:0046983">
    <property type="term" value="F:protein dimerization activity"/>
    <property type="evidence" value="ECO:0007669"/>
    <property type="project" value="InterPro"/>
</dbReference>
<reference evidence="8" key="1">
    <citation type="submission" date="2019-12" db="EMBL/GenBank/DDBJ databases">
        <title>Genome sequencing and annotation of Brassica cretica.</title>
        <authorList>
            <person name="Studholme D.J."/>
            <person name="Sarris P."/>
        </authorList>
    </citation>
    <scope>NUCLEOTIDE SEQUENCE</scope>
    <source>
        <strain evidence="8">PFS-109/04</strain>
        <tissue evidence="8">Leaf</tissue>
    </source>
</reference>
<dbReference type="Gene3D" id="3.40.1810.10">
    <property type="entry name" value="Transcription factor, MADS-box"/>
    <property type="match status" value="1"/>
</dbReference>
<comment type="subcellular location">
    <subcellularLocation>
        <location evidence="1">Nucleus</location>
    </subcellularLocation>
</comment>
<organism evidence="8 9">
    <name type="scientific">Brassica cretica</name>
    <name type="common">Mustard</name>
    <dbReference type="NCBI Taxonomy" id="69181"/>
    <lineage>
        <taxon>Eukaryota</taxon>
        <taxon>Viridiplantae</taxon>
        <taxon>Streptophyta</taxon>
        <taxon>Embryophyta</taxon>
        <taxon>Tracheophyta</taxon>
        <taxon>Spermatophyta</taxon>
        <taxon>Magnoliopsida</taxon>
        <taxon>eudicotyledons</taxon>
        <taxon>Gunneridae</taxon>
        <taxon>Pentapetalae</taxon>
        <taxon>rosids</taxon>
        <taxon>malvids</taxon>
        <taxon>Brassicales</taxon>
        <taxon>Brassicaceae</taxon>
        <taxon>Brassiceae</taxon>
        <taxon>Brassica</taxon>
    </lineage>
</organism>
<dbReference type="CDD" id="cd00265">
    <property type="entry name" value="MADS_MEF2_like"/>
    <property type="match status" value="1"/>
</dbReference>
<evidence type="ECO:0000259" key="7">
    <source>
        <dbReference type="PROSITE" id="PS51297"/>
    </source>
</evidence>
<evidence type="ECO:0000313" key="8">
    <source>
        <dbReference type="EMBL" id="KAF3538498.1"/>
    </source>
</evidence>
<dbReference type="GO" id="GO:0005634">
    <property type="term" value="C:nucleus"/>
    <property type="evidence" value="ECO:0007669"/>
    <property type="project" value="UniProtKB-SubCell"/>
</dbReference>
<evidence type="ECO:0000313" key="9">
    <source>
        <dbReference type="Proteomes" id="UP000712600"/>
    </source>
</evidence>
<dbReference type="PANTHER" id="PTHR48019">
    <property type="entry name" value="SERUM RESPONSE FACTOR HOMOLOG"/>
    <property type="match status" value="1"/>
</dbReference>
<keyword evidence="5" id="KW-0539">Nucleus</keyword>
<dbReference type="SUPFAM" id="SSF55455">
    <property type="entry name" value="SRF-like"/>
    <property type="match status" value="1"/>
</dbReference>
<protein>
    <recommendedName>
        <fullName evidence="10">MADS-box protein</fullName>
    </recommendedName>
</protein>
<keyword evidence="4" id="KW-0804">Transcription</keyword>
<gene>
    <name evidence="8" type="ORF">F2Q69_00025220</name>
</gene>
<dbReference type="Pfam" id="PF00319">
    <property type="entry name" value="SRF-TF"/>
    <property type="match status" value="1"/>
</dbReference>